<gene>
    <name evidence="2" type="ORF">FNL38_101169</name>
</gene>
<evidence type="ECO:0000256" key="1">
    <source>
        <dbReference type="ARBA" id="ARBA00009589"/>
    </source>
</evidence>
<comment type="caution">
    <text evidence="2">The sequence shown here is derived from an EMBL/GenBank/DDBJ whole genome shotgun (WGS) entry which is preliminary data.</text>
</comment>
<dbReference type="AlphaFoldDB" id="A0A652YVW9"/>
<dbReference type="PANTHER" id="PTHR16504">
    <property type="entry name" value="5'(3')-DEOXYRIBONUCLEOTIDASE"/>
    <property type="match status" value="1"/>
</dbReference>
<dbReference type="SFLD" id="SFLDS00003">
    <property type="entry name" value="Haloacid_Dehalogenase"/>
    <property type="match status" value="1"/>
</dbReference>
<organism evidence="2">
    <name type="scientific">Nocardia globerula</name>
    <dbReference type="NCBI Taxonomy" id="1818"/>
    <lineage>
        <taxon>Bacteria</taxon>
        <taxon>Bacillati</taxon>
        <taxon>Actinomycetota</taxon>
        <taxon>Actinomycetes</taxon>
        <taxon>Mycobacteriales</taxon>
        <taxon>Nocardiaceae</taxon>
        <taxon>Nocardia</taxon>
    </lineage>
</organism>
<dbReference type="GO" id="GO:0008253">
    <property type="term" value="F:5'-nucleotidase activity"/>
    <property type="evidence" value="ECO:0007669"/>
    <property type="project" value="InterPro"/>
</dbReference>
<reference evidence="2" key="1">
    <citation type="submission" date="2019-07" db="EMBL/GenBank/DDBJ databases">
        <title>Genomic Encyclopedia of Type Strains, Phase IV (KMG-IV): sequencing the most valuable type-strain genomes for metagenomic binning, comparative biology and taxonomic classification.</title>
        <authorList>
            <person name="Goeker M."/>
        </authorList>
    </citation>
    <scope>NUCLEOTIDE SEQUENCE</scope>
    <source>
        <strain evidence="2">DSM 44596</strain>
    </source>
</reference>
<dbReference type="Pfam" id="PF06941">
    <property type="entry name" value="NT5C"/>
    <property type="match status" value="1"/>
</dbReference>
<dbReference type="InterPro" id="IPR036412">
    <property type="entry name" value="HAD-like_sf"/>
</dbReference>
<dbReference type="SFLD" id="SFLDG01126">
    <property type="entry name" value="C1.2:_Nucleotidase_Like"/>
    <property type="match status" value="1"/>
</dbReference>
<sequence>MPESKKSESKKILYIDLDNTLVNFQSGIDRLTDNVRRKFENDLDEAPHIFSRMDPLDGAIDAYHQLARQFDTYILSTAPWKNATAWHDKVLWVQEHLGLEEGSVAYKRLILSHHKHLNRGDFLVDDRGANGADRFEGEWIKFGTTKFPDWTKVTEYLSKRA</sequence>
<dbReference type="SFLD" id="SFLDG01145">
    <property type="entry name" value="C1.2.1"/>
    <property type="match status" value="1"/>
</dbReference>
<dbReference type="PANTHER" id="PTHR16504:SF4">
    <property type="entry name" value="5'(3')-DEOXYRIBONUCLEOTIDASE"/>
    <property type="match status" value="1"/>
</dbReference>
<dbReference type="SUPFAM" id="SSF56784">
    <property type="entry name" value="HAD-like"/>
    <property type="match status" value="1"/>
</dbReference>
<comment type="similarity">
    <text evidence="1">Belongs to the 5'(3')-deoxyribonucleotidase family.</text>
</comment>
<name>A0A652YVW9_NOCGL</name>
<evidence type="ECO:0000313" key="2">
    <source>
        <dbReference type="EMBL" id="TYQ07804.1"/>
    </source>
</evidence>
<protein>
    <submittedName>
        <fullName evidence="2">Deoxypyrimidine-specific 5' nucleotidase type C protein (NT5C)</fullName>
    </submittedName>
</protein>
<dbReference type="GO" id="GO:0009223">
    <property type="term" value="P:pyrimidine deoxyribonucleotide catabolic process"/>
    <property type="evidence" value="ECO:0007669"/>
    <property type="project" value="TreeGrafter"/>
</dbReference>
<dbReference type="InterPro" id="IPR010708">
    <property type="entry name" value="5'(3')-deoxyribonucleotidase"/>
</dbReference>
<dbReference type="Gene3D" id="3.40.50.1000">
    <property type="entry name" value="HAD superfamily/HAD-like"/>
    <property type="match status" value="1"/>
</dbReference>
<dbReference type="EMBL" id="VNIQ01000001">
    <property type="protein sequence ID" value="TYQ07804.1"/>
    <property type="molecule type" value="Genomic_DNA"/>
</dbReference>
<dbReference type="InterPro" id="IPR023214">
    <property type="entry name" value="HAD_sf"/>
</dbReference>
<accession>A0A652YVW9</accession>
<proteinExistence type="inferred from homology"/>